<dbReference type="GO" id="GO:0010027">
    <property type="term" value="P:thylakoid membrane organization"/>
    <property type="evidence" value="ECO:0007669"/>
    <property type="project" value="TreeGrafter"/>
</dbReference>
<dbReference type="CDD" id="cd09912">
    <property type="entry name" value="DLP_2"/>
    <property type="match status" value="1"/>
</dbReference>
<dbReference type="SUPFAM" id="SSF52540">
    <property type="entry name" value="P-loop containing nucleoside triphosphate hydrolases"/>
    <property type="match status" value="1"/>
</dbReference>
<dbReference type="InterPro" id="IPR005225">
    <property type="entry name" value="Small_GTP-bd"/>
</dbReference>
<dbReference type="InterPro" id="IPR051943">
    <property type="entry name" value="TRAFAC_Dynamin-like_GTPase"/>
</dbReference>
<keyword evidence="1" id="KW-0175">Coiled coil</keyword>
<dbReference type="GO" id="GO:0031969">
    <property type="term" value="C:chloroplast membrane"/>
    <property type="evidence" value="ECO:0007669"/>
    <property type="project" value="TreeGrafter"/>
</dbReference>
<name>A0A7J7LPU8_9MAGN</name>
<feature type="coiled-coil region" evidence="1">
    <location>
        <begin position="636"/>
        <end position="663"/>
    </location>
</feature>
<proteinExistence type="predicted"/>
<dbReference type="PANTHER" id="PTHR43681:SF1">
    <property type="entry name" value="SARCALUMENIN"/>
    <property type="match status" value="1"/>
</dbReference>
<keyword evidence="4" id="KW-1185">Reference proteome</keyword>
<dbReference type="GO" id="GO:0005525">
    <property type="term" value="F:GTP binding"/>
    <property type="evidence" value="ECO:0007669"/>
    <property type="project" value="InterPro"/>
</dbReference>
<dbReference type="AlphaFoldDB" id="A0A7J7LPU8"/>
<evidence type="ECO:0000313" key="3">
    <source>
        <dbReference type="EMBL" id="KAF6144696.1"/>
    </source>
</evidence>
<dbReference type="Proteomes" id="UP000541444">
    <property type="component" value="Unassembled WGS sequence"/>
</dbReference>
<dbReference type="InterPro" id="IPR006073">
    <property type="entry name" value="GTP-bd"/>
</dbReference>
<dbReference type="NCBIfam" id="TIGR00231">
    <property type="entry name" value="small_GTP"/>
    <property type="match status" value="1"/>
</dbReference>
<gene>
    <name evidence="3" type="ORF">GIB67_006188</name>
</gene>
<evidence type="ECO:0000259" key="2">
    <source>
        <dbReference type="Pfam" id="PF01926"/>
    </source>
</evidence>
<dbReference type="OrthoDB" id="422720at2759"/>
<organism evidence="3 4">
    <name type="scientific">Kingdonia uniflora</name>
    <dbReference type="NCBI Taxonomy" id="39325"/>
    <lineage>
        <taxon>Eukaryota</taxon>
        <taxon>Viridiplantae</taxon>
        <taxon>Streptophyta</taxon>
        <taxon>Embryophyta</taxon>
        <taxon>Tracheophyta</taxon>
        <taxon>Spermatophyta</taxon>
        <taxon>Magnoliopsida</taxon>
        <taxon>Ranunculales</taxon>
        <taxon>Circaeasteraceae</taxon>
        <taxon>Kingdonia</taxon>
    </lineage>
</organism>
<sequence length="663" mass="75365">MVSLLSYSTPIHLSKFPSICNTIHTSTFQHRDTKSILQNTYVHHSINALGTNSFESKQQFRTLFPGEFQTLEDKEKLFIETERMVLLEAISVIRKAAPQMEEEILLLNDATSKLDEPFLVVIVGEFNSGKSTFINALLGRNYLKEGVIPTTNEITLLQYSNDKEHCERRPDGQFICYLPAPILKEMNLVDTPGINVVLQRQQRLTEDFVPRADLLLFVISADRPLTESEVVFVRYVQQWRKKIVFVLNKSDIYRNTSELEEAIAFIKENTQKLLNSEHVLLYPLSARLAIEGKLSSKAEDVEDNHSGYDGFNQLEEFLFSFLDRSTDRGMERMKLKVGTPIEIADRIVAACQKLVKKDIESANQDLISVKNIASDVEKYAMNMESERIMSWRRQTLSLIDAAEARVVRLVESTLRLSNLDLVVSYVFKGEATVGLMPATSIVQNDILCSAHSDVQKLLKEYFEWLNLNNAREGRLYKETIEKRWPSLATGLVHSRTDEEALMKKEQFSIKEIEIFSATAAAKLFEQEIRQVFFETFGGLGAAGLSASLLTSLLPTTLEDLLALGLCSTGGFIAISKFPTRRKEMIEKVKRTAGALSRELEDAMQKDLSEAMENLESYVKLISKPYQDATHERLDRLLELQKELTSVEEKLQGLKNQIQNLHLS</sequence>
<feature type="domain" description="G" evidence="2">
    <location>
        <begin position="120"/>
        <end position="249"/>
    </location>
</feature>
<dbReference type="EMBL" id="JACGCM010002114">
    <property type="protein sequence ID" value="KAF6144696.1"/>
    <property type="molecule type" value="Genomic_DNA"/>
</dbReference>
<reference evidence="3 4" key="1">
    <citation type="journal article" date="2020" name="IScience">
        <title>Genome Sequencing of the Endangered Kingdonia uniflora (Circaeasteraceae, Ranunculales) Reveals Potential Mechanisms of Evolutionary Specialization.</title>
        <authorList>
            <person name="Sun Y."/>
            <person name="Deng T."/>
            <person name="Zhang A."/>
            <person name="Moore M.J."/>
            <person name="Landis J.B."/>
            <person name="Lin N."/>
            <person name="Zhang H."/>
            <person name="Zhang X."/>
            <person name="Huang J."/>
            <person name="Zhang X."/>
            <person name="Sun H."/>
            <person name="Wang H."/>
        </authorList>
    </citation>
    <scope>NUCLEOTIDE SEQUENCE [LARGE SCALE GENOMIC DNA]</scope>
    <source>
        <strain evidence="3">TB1705</strain>
        <tissue evidence="3">Leaf</tissue>
    </source>
</reference>
<dbReference type="Pfam" id="PF01926">
    <property type="entry name" value="MMR_HSR1"/>
    <property type="match status" value="1"/>
</dbReference>
<evidence type="ECO:0000313" key="4">
    <source>
        <dbReference type="Proteomes" id="UP000541444"/>
    </source>
</evidence>
<dbReference type="Gene3D" id="3.40.50.300">
    <property type="entry name" value="P-loop containing nucleotide triphosphate hydrolases"/>
    <property type="match status" value="1"/>
</dbReference>
<evidence type="ECO:0000256" key="1">
    <source>
        <dbReference type="SAM" id="Coils"/>
    </source>
</evidence>
<accession>A0A7J7LPU8</accession>
<dbReference type="InterPro" id="IPR027417">
    <property type="entry name" value="P-loop_NTPase"/>
</dbReference>
<dbReference type="FunFam" id="3.40.50.300:FF:001052">
    <property type="entry name" value="Probable transmembrane GTPase FZO-like, chloroplastic"/>
    <property type="match status" value="1"/>
</dbReference>
<protein>
    <recommendedName>
        <fullName evidence="2">G domain-containing protein</fullName>
    </recommendedName>
</protein>
<dbReference type="PANTHER" id="PTHR43681">
    <property type="entry name" value="TRANSMEMBRANE GTPASE FZO"/>
    <property type="match status" value="1"/>
</dbReference>
<comment type="caution">
    <text evidence="3">The sequence shown here is derived from an EMBL/GenBank/DDBJ whole genome shotgun (WGS) entry which is preliminary data.</text>
</comment>